<evidence type="ECO:0000256" key="1">
    <source>
        <dbReference type="SAM" id="MobiDB-lite"/>
    </source>
</evidence>
<feature type="compositionally biased region" description="Polar residues" evidence="1">
    <location>
        <begin position="1076"/>
        <end position="1089"/>
    </location>
</feature>
<dbReference type="Gene3D" id="3.90.182.10">
    <property type="entry name" value="Toxin - Anthrax Protective Antigen,domain 1"/>
    <property type="match status" value="1"/>
</dbReference>
<keyword evidence="4" id="KW-1185">Reference proteome</keyword>
<dbReference type="Gene3D" id="2.60.40.10">
    <property type="entry name" value="Immunoglobulins"/>
    <property type="match status" value="1"/>
</dbReference>
<evidence type="ECO:0000313" key="3">
    <source>
        <dbReference type="EMBL" id="GDY32781.1"/>
    </source>
</evidence>
<gene>
    <name evidence="3" type="ORF">GTS_44140</name>
</gene>
<evidence type="ECO:0000313" key="4">
    <source>
        <dbReference type="Proteomes" id="UP000298860"/>
    </source>
</evidence>
<accession>A0A4D4J811</accession>
<dbReference type="GO" id="GO:0005975">
    <property type="term" value="P:carbohydrate metabolic process"/>
    <property type="evidence" value="ECO:0007669"/>
    <property type="project" value="UniProtKB-ARBA"/>
</dbReference>
<feature type="compositionally biased region" description="Basic and acidic residues" evidence="1">
    <location>
        <begin position="1194"/>
        <end position="1203"/>
    </location>
</feature>
<evidence type="ECO:0000259" key="2">
    <source>
        <dbReference type="PROSITE" id="PS51820"/>
    </source>
</evidence>
<comment type="caution">
    <text evidence="3">The sequence shown here is derived from an EMBL/GenBank/DDBJ whole genome shotgun (WGS) entry which is preliminary data.</text>
</comment>
<dbReference type="Pfam" id="PF07691">
    <property type="entry name" value="PA14"/>
    <property type="match status" value="1"/>
</dbReference>
<dbReference type="AlphaFoldDB" id="A0A4D4J811"/>
<dbReference type="InterPro" id="IPR037524">
    <property type="entry name" value="PA14/GLEYA"/>
</dbReference>
<proteinExistence type="predicted"/>
<dbReference type="SMART" id="SM00758">
    <property type="entry name" value="PA14"/>
    <property type="match status" value="1"/>
</dbReference>
<dbReference type="InterPro" id="IPR013783">
    <property type="entry name" value="Ig-like_fold"/>
</dbReference>
<feature type="domain" description="PA14" evidence="2">
    <location>
        <begin position="608"/>
        <end position="763"/>
    </location>
</feature>
<feature type="region of interest" description="Disordered" evidence="1">
    <location>
        <begin position="1157"/>
        <end position="1203"/>
    </location>
</feature>
<feature type="region of interest" description="Disordered" evidence="1">
    <location>
        <begin position="1070"/>
        <end position="1096"/>
    </location>
</feature>
<dbReference type="PROSITE" id="PS51820">
    <property type="entry name" value="PA14"/>
    <property type="match status" value="1"/>
</dbReference>
<name>A0A4D4J811_9PSEU</name>
<protein>
    <recommendedName>
        <fullName evidence="2">PA14 domain-containing protein</fullName>
    </recommendedName>
</protein>
<sequence>MVVALALAGSSAEAVAVPVHASAAKRIDPRDVPVLSTKHAPPPAGDPAKPKGDFAPLSTLSGPGGTHFDPARSKLISRSMFSEEYVNPDGTHSVRQSTAPLNVRDAAGQWQPVDTGLQVDAGSKRAVAKRHVLNPSLASRADDPALVSVATDGAKASLRFEGAAPSPAKVNGSAVSYADVAPDTDLDYEVTSSLLKETVLVKRPPAAGKASWRFHLDVDGVTPELDQAGEVLFKDATGAVRMAIPPVTTWDSAGGDSKPPAITGGRYQLDRAASGWTLTVSVDEAWLHDPKRVYPVHVDPTWTFGVTESHAYKSDGYTCDYCALQAGNSLSGPNGGDTYWRTVFHFDYSSLLGKSVVGARLDLQRDTSTPGSVRTWNMDLYHAAGFDFNGVGAYLASGLIGDVGSISGSGLTNFLADRVNNQDTSVFFMIVGAELPATWTYKYTTATMVVDTGTAPPATSIVAPADQSVITSLTPTLSVNSVTDPDGDPVSYCFKVATGTDAKSGVVVDSGCLSSPTWTVPAGVLQDGTSYTWQVSTLSGITMTTPTWVGHFKVDQRIGAHGPSPVDTEGPVTVNLANGNVSASDAGPTFTTVGGSAGVTFSYNSQADDPAGLRASYFNDLSHNGNISPSQQPVLVRTEPQVNVDWGTDSPFPPVLPADYYVVRWEGYFQVPATGTYRFAGVHSGGAAIWINGNQVYNGPGPSDVSYSLTSEGGPVTEVALTGGTRVPIKVELYHSSGPGRMRLFVKTSDGTTVPSQLVPASWLSTTDLPALSKGWTMSADLDGSGTSYTKAQVLDQSIVLTDATGTKHTWTKKSTGGYTPPAGEDGVLGLDSTGRVTLHEGADVFVFNVDGTLSTQSSSVDSRKPAALQNIYSGTPLRLTQIKDPVSGRAHTLYYNIDGTNSCYGGATPPPGTDPTAPSQMLCRIAYWDGSETRIWYSGQTVARIENPGGDSTDYGYTSTTGPLIAVRSSLVNDWIAADPANRANRTDILTVVGYDNSANPKPKATSVTLPVPDGSTTTPRPAHSYRYDPPNQQSFVDVAGLSPAVGFAEKVTYDDADRTLTTTDATGKTTSHTWNVKDQPLTSTDTAGRTGVHHGLRLRRPPHRRLRSRAGVVLQRPTAHGGVREHRAAHPHRIRRRLQRAVGGLLRQHDAHRGAEGLCHGHGHPGWQPEHQLGHQRPDHRHPRRPMVTAGHRGDHLPAGR</sequence>
<dbReference type="Proteomes" id="UP000298860">
    <property type="component" value="Unassembled WGS sequence"/>
</dbReference>
<organism evidence="3 4">
    <name type="scientific">Gandjariella thermophila</name>
    <dbReference type="NCBI Taxonomy" id="1931992"/>
    <lineage>
        <taxon>Bacteria</taxon>
        <taxon>Bacillati</taxon>
        <taxon>Actinomycetota</taxon>
        <taxon>Actinomycetes</taxon>
        <taxon>Pseudonocardiales</taxon>
        <taxon>Pseudonocardiaceae</taxon>
        <taxon>Gandjariella</taxon>
    </lineage>
</organism>
<feature type="region of interest" description="Disordered" evidence="1">
    <location>
        <begin position="33"/>
        <end position="67"/>
    </location>
</feature>
<dbReference type="SUPFAM" id="SSF56988">
    <property type="entry name" value="Anthrax protective antigen"/>
    <property type="match status" value="1"/>
</dbReference>
<feature type="region of interest" description="Disordered" evidence="1">
    <location>
        <begin position="1002"/>
        <end position="1028"/>
    </location>
</feature>
<reference evidence="4" key="1">
    <citation type="submission" date="2019-04" db="EMBL/GenBank/DDBJ databases">
        <title>Draft genome sequence of Pseudonocardiaceae bacterium SL3-2-4.</title>
        <authorList>
            <person name="Ningsih F."/>
            <person name="Yokota A."/>
            <person name="Sakai Y."/>
            <person name="Nanatani K."/>
            <person name="Yabe S."/>
            <person name="Oetari A."/>
            <person name="Sjamsuridzal W."/>
        </authorList>
    </citation>
    <scope>NUCLEOTIDE SEQUENCE [LARGE SCALE GENOMIC DNA]</scope>
    <source>
        <strain evidence="4">SL3-2-4</strain>
    </source>
</reference>
<dbReference type="EMBL" id="BJFL01000029">
    <property type="protein sequence ID" value="GDY32781.1"/>
    <property type="molecule type" value="Genomic_DNA"/>
</dbReference>
<dbReference type="InterPro" id="IPR011658">
    <property type="entry name" value="PA14_dom"/>
</dbReference>